<keyword evidence="2 5" id="KW-0378">Hydrolase</keyword>
<dbReference type="CDD" id="cd18787">
    <property type="entry name" value="SF2_C_DEAD"/>
    <property type="match status" value="1"/>
</dbReference>
<dbReference type="OrthoDB" id="9805696at2"/>
<comment type="catalytic activity">
    <reaction evidence="5">
        <text>ATP + H2O = ADP + phosphate + H(+)</text>
        <dbReference type="Rhea" id="RHEA:13065"/>
        <dbReference type="ChEBI" id="CHEBI:15377"/>
        <dbReference type="ChEBI" id="CHEBI:15378"/>
        <dbReference type="ChEBI" id="CHEBI:30616"/>
        <dbReference type="ChEBI" id="CHEBI:43474"/>
        <dbReference type="ChEBI" id="CHEBI:456216"/>
        <dbReference type="EC" id="3.6.4.13"/>
    </reaction>
</comment>
<evidence type="ECO:0000259" key="8">
    <source>
        <dbReference type="PROSITE" id="PS51194"/>
    </source>
</evidence>
<dbReference type="GO" id="GO:0005829">
    <property type="term" value="C:cytosol"/>
    <property type="evidence" value="ECO:0007669"/>
    <property type="project" value="TreeGrafter"/>
</dbReference>
<dbReference type="PANTHER" id="PTHR47959">
    <property type="entry name" value="ATP-DEPENDENT RNA HELICASE RHLE-RELATED"/>
    <property type="match status" value="1"/>
</dbReference>
<dbReference type="GO" id="GO:0034458">
    <property type="term" value="F:3'-5' RNA helicase activity"/>
    <property type="evidence" value="ECO:0007669"/>
    <property type="project" value="UniProtKB-UniRule"/>
</dbReference>
<keyword evidence="5" id="KW-0694">RNA-binding</keyword>
<comment type="function">
    <text evidence="5">DEAD-box RNA helicase involved in the assembly of the 50S ribosomal subunit. Has an RNA-dependent ATPase activity, which is specific for 23S rRNA, and a 3' to 5' RNA helicase activity that uses the energy of ATP hydrolysis to destabilize and unwind short rRNA duplexes.</text>
</comment>
<dbReference type="PANTHER" id="PTHR47959:SF1">
    <property type="entry name" value="ATP-DEPENDENT RNA HELICASE DBPA"/>
    <property type="match status" value="1"/>
</dbReference>
<reference evidence="10 11" key="1">
    <citation type="submission" date="2014-04" db="EMBL/GenBank/DDBJ databases">
        <title>Draft genome sequence of Bacillus azotoformans MEV2011, a (co-) denitrifying strain unable to grow in the presence of oxygen.</title>
        <authorList>
            <person name="Nielsen M."/>
            <person name="Schreiber L."/>
            <person name="Finster K."/>
            <person name="Schramm A."/>
        </authorList>
    </citation>
    <scope>NUCLEOTIDE SEQUENCE [LARGE SCALE GENOMIC DNA]</scope>
    <source>
        <strain evidence="10 11">MEV2011</strain>
    </source>
</reference>
<evidence type="ECO:0000256" key="5">
    <source>
        <dbReference type="HAMAP-Rule" id="MF_00965"/>
    </source>
</evidence>
<dbReference type="InterPro" id="IPR001650">
    <property type="entry name" value="Helicase_C-like"/>
</dbReference>
<evidence type="ECO:0000256" key="4">
    <source>
        <dbReference type="ARBA" id="ARBA00022840"/>
    </source>
</evidence>
<dbReference type="GO" id="GO:0005524">
    <property type="term" value="F:ATP binding"/>
    <property type="evidence" value="ECO:0007669"/>
    <property type="project" value="UniProtKB-UniRule"/>
</dbReference>
<gene>
    <name evidence="5" type="primary">dbpA</name>
    <name evidence="10" type="ORF">M670_02922</name>
</gene>
<keyword evidence="5" id="KW-0963">Cytoplasm</keyword>
<evidence type="ECO:0000313" key="11">
    <source>
        <dbReference type="Proteomes" id="UP000027936"/>
    </source>
</evidence>
<feature type="region of interest" description="Involved in 23S rRNA binding" evidence="5">
    <location>
        <begin position="407"/>
        <end position="481"/>
    </location>
</feature>
<comment type="similarity">
    <text evidence="5">Belongs to the DEAD box helicase family. DbpA subfamily.</text>
</comment>
<dbReference type="GO" id="GO:0016887">
    <property type="term" value="F:ATP hydrolysis activity"/>
    <property type="evidence" value="ECO:0007669"/>
    <property type="project" value="RHEA"/>
</dbReference>
<feature type="domain" description="DEAD-box RNA helicase Q" evidence="9">
    <location>
        <begin position="5"/>
        <end position="33"/>
    </location>
</feature>
<sequence length="481" mass="54365">MAINKSFKDYQLSEEIVRALESLNYKNPTEVQAEVIPIALEKKDLIVKSQTGSGKTASFGIPLCEMVVWEENKPQALILTPTRELAAQVKEDLTNIGRFKRIKAVAVYGKQSFAKQKLELKQKAHVVVGTPGRVLDHLEKGTLVVGQLKFLIIDEADEMLNMGFIDQVEAIIKELPIERTTCVFSATLPDDIENLCRKYMKNPFKINIQENGIATDKIEHSLLVVGREEKLSLLKDVITVENPDSCIIFCGTQEEVNHVHKQLNRSKFPCEKLHGGLNQEDRFAVMNDFKRGRFRFLVATNVAGRGIDIDDITLIINYDMPHEKENYVHRTGRTGRAGKTGKAITFMKPHEEKYLTEIEKYLGFEIQRINSASEERVQQAMSAFKSKMNERPTLKEDKSAKLNQDIMRLYFNGGKKKKLRAIDFVGTIAKIEGISVDDIGIITIHENETFVEILNGKGPLVLQVMKTTTVKGKLLKVHIAK</sequence>
<dbReference type="HAMAP" id="MF_00965">
    <property type="entry name" value="DEAD_helicase_DbpA"/>
    <property type="match status" value="1"/>
</dbReference>
<accession>A0A072NK83</accession>
<dbReference type="InterPro" id="IPR028619">
    <property type="entry name" value="DEAD_helicase_DbpA"/>
</dbReference>
<feature type="short sequence motif" description="Q motif" evidence="6">
    <location>
        <begin position="5"/>
        <end position="33"/>
    </location>
</feature>
<dbReference type="PATRIC" id="fig|1348973.3.peg.2825"/>
<dbReference type="Gene3D" id="3.30.70.330">
    <property type="match status" value="1"/>
</dbReference>
<dbReference type="PROSITE" id="PS51195">
    <property type="entry name" value="Q_MOTIF"/>
    <property type="match status" value="1"/>
</dbReference>
<dbReference type="Pfam" id="PF03880">
    <property type="entry name" value="DbpA"/>
    <property type="match status" value="1"/>
</dbReference>
<evidence type="ECO:0000259" key="7">
    <source>
        <dbReference type="PROSITE" id="PS51192"/>
    </source>
</evidence>
<keyword evidence="1 5" id="KW-0547">Nucleotide-binding</keyword>
<dbReference type="InterPro" id="IPR014014">
    <property type="entry name" value="RNA_helicase_DEAD_Q_motif"/>
</dbReference>
<proteinExistence type="inferred from homology"/>
<dbReference type="PROSITE" id="PS00039">
    <property type="entry name" value="DEAD_ATP_HELICASE"/>
    <property type="match status" value="1"/>
</dbReference>
<evidence type="ECO:0000256" key="6">
    <source>
        <dbReference type="PROSITE-ProRule" id="PRU00552"/>
    </source>
</evidence>
<name>A0A072NK83_SCHAZ</name>
<comment type="caution">
    <text evidence="10">The sequence shown here is derived from an EMBL/GenBank/DDBJ whole genome shotgun (WGS) entry which is preliminary data.</text>
</comment>
<keyword evidence="4 5" id="KW-0067">ATP-binding</keyword>
<protein>
    <recommendedName>
        <fullName evidence="5">ATP-dependent RNA helicase DbpA</fullName>
        <ecNumber evidence="5">3.6.4.13</ecNumber>
    </recommendedName>
</protein>
<dbReference type="SMART" id="SM00487">
    <property type="entry name" value="DEXDc"/>
    <property type="match status" value="1"/>
</dbReference>
<dbReference type="AlphaFoldDB" id="A0A072NK83"/>
<dbReference type="InterPro" id="IPR012677">
    <property type="entry name" value="Nucleotide-bd_a/b_plait_sf"/>
</dbReference>
<feature type="domain" description="Helicase ATP-binding" evidence="7">
    <location>
        <begin position="36"/>
        <end position="206"/>
    </location>
</feature>
<dbReference type="Pfam" id="PF00271">
    <property type="entry name" value="Helicase_C"/>
    <property type="match status" value="1"/>
</dbReference>
<dbReference type="GO" id="GO:0000027">
    <property type="term" value="P:ribosomal large subunit assembly"/>
    <property type="evidence" value="ECO:0007669"/>
    <property type="project" value="UniProtKB-UniRule"/>
</dbReference>
<dbReference type="InterPro" id="IPR014001">
    <property type="entry name" value="Helicase_ATP-bd"/>
</dbReference>
<comment type="domain">
    <text evidence="5">Contains an N-terminal domain that binds non-specifically to RNA and a C-terminal domain that binds specifically and tightly to hairpin 92 of 23S rRNA.</text>
</comment>
<comment type="subcellular location">
    <subcellularLocation>
        <location evidence="5">Cytoplasm</location>
    </subcellularLocation>
</comment>
<dbReference type="InterPro" id="IPR044742">
    <property type="entry name" value="DEAD/DEAH_RhlB"/>
</dbReference>
<organism evidence="10 11">
    <name type="scientific">Schinkia azotoformans MEV2011</name>
    <dbReference type="NCBI Taxonomy" id="1348973"/>
    <lineage>
        <taxon>Bacteria</taxon>
        <taxon>Bacillati</taxon>
        <taxon>Bacillota</taxon>
        <taxon>Bacilli</taxon>
        <taxon>Bacillales</taxon>
        <taxon>Bacillaceae</taxon>
        <taxon>Calidifontibacillus/Schinkia group</taxon>
        <taxon>Schinkia</taxon>
    </lineage>
</organism>
<dbReference type="InterPro" id="IPR027417">
    <property type="entry name" value="P-loop_NTPase"/>
</dbReference>
<dbReference type="PROSITE" id="PS51194">
    <property type="entry name" value="HELICASE_CTER"/>
    <property type="match status" value="1"/>
</dbReference>
<evidence type="ECO:0000259" key="9">
    <source>
        <dbReference type="PROSITE" id="PS51195"/>
    </source>
</evidence>
<evidence type="ECO:0000256" key="2">
    <source>
        <dbReference type="ARBA" id="ARBA00022801"/>
    </source>
</evidence>
<keyword evidence="3 5" id="KW-0347">Helicase</keyword>
<dbReference type="CDD" id="cd00268">
    <property type="entry name" value="DEADc"/>
    <property type="match status" value="1"/>
</dbReference>
<keyword evidence="5" id="KW-0690">Ribosome biogenesis</keyword>
<dbReference type="Gene3D" id="3.40.50.300">
    <property type="entry name" value="P-loop containing nucleotide triphosphate hydrolases"/>
    <property type="match status" value="2"/>
</dbReference>
<dbReference type="InterPro" id="IPR000629">
    <property type="entry name" value="RNA-helicase_DEAD-box_CS"/>
</dbReference>
<evidence type="ECO:0000313" key="10">
    <source>
        <dbReference type="EMBL" id="KEF37886.1"/>
    </source>
</evidence>
<dbReference type="InterPro" id="IPR005580">
    <property type="entry name" value="DbpA/CsdA_RNA-bd_dom"/>
</dbReference>
<dbReference type="RefSeq" id="WP_035196361.1">
    <property type="nucleotide sequence ID" value="NZ_JJRY01000011.1"/>
</dbReference>
<dbReference type="CDD" id="cd12500">
    <property type="entry name" value="RRM_BsYxiN_like"/>
    <property type="match status" value="1"/>
</dbReference>
<dbReference type="EC" id="3.6.4.13" evidence="5"/>
<dbReference type="SUPFAM" id="SSF52540">
    <property type="entry name" value="P-loop containing nucleoside triphosphate hydrolases"/>
    <property type="match status" value="1"/>
</dbReference>
<evidence type="ECO:0000256" key="1">
    <source>
        <dbReference type="ARBA" id="ARBA00022741"/>
    </source>
</evidence>
<dbReference type="InterPro" id="IPR050079">
    <property type="entry name" value="DEAD_box_RNA_helicase"/>
</dbReference>
<dbReference type="EMBL" id="JJRY01000011">
    <property type="protein sequence ID" value="KEF37886.1"/>
    <property type="molecule type" value="Genomic_DNA"/>
</dbReference>
<dbReference type="PROSITE" id="PS51192">
    <property type="entry name" value="HELICASE_ATP_BIND_1"/>
    <property type="match status" value="1"/>
</dbReference>
<dbReference type="GO" id="GO:0003723">
    <property type="term" value="F:RNA binding"/>
    <property type="evidence" value="ECO:0007669"/>
    <property type="project" value="UniProtKB-UniRule"/>
</dbReference>
<dbReference type="Pfam" id="PF00270">
    <property type="entry name" value="DEAD"/>
    <property type="match status" value="1"/>
</dbReference>
<feature type="domain" description="Helicase C-terminal" evidence="8">
    <location>
        <begin position="232"/>
        <end position="377"/>
    </location>
</feature>
<evidence type="ECO:0000256" key="3">
    <source>
        <dbReference type="ARBA" id="ARBA00022806"/>
    </source>
</evidence>
<dbReference type="Proteomes" id="UP000027936">
    <property type="component" value="Unassembled WGS sequence"/>
</dbReference>
<dbReference type="InterPro" id="IPR011545">
    <property type="entry name" value="DEAD/DEAH_box_helicase_dom"/>
</dbReference>
<dbReference type="SMART" id="SM00490">
    <property type="entry name" value="HELICc"/>
    <property type="match status" value="1"/>
</dbReference>